<evidence type="ECO:0000313" key="4">
    <source>
        <dbReference type="Proteomes" id="UP001226691"/>
    </source>
</evidence>
<dbReference type="InterPro" id="IPR017441">
    <property type="entry name" value="Protein_kinase_ATP_BS"/>
</dbReference>
<comment type="caution">
    <text evidence="3">The sequence shown here is derived from an EMBL/GenBank/DDBJ whole genome shotgun (WGS) entry which is preliminary data.</text>
</comment>
<organism evidence="3 4">
    <name type="scientific">Microbacterium trichothecenolyticum</name>
    <name type="common">Aureobacterium trichothecenolyticum</name>
    <dbReference type="NCBI Taxonomy" id="69370"/>
    <lineage>
        <taxon>Bacteria</taxon>
        <taxon>Bacillati</taxon>
        <taxon>Actinomycetota</taxon>
        <taxon>Actinomycetes</taxon>
        <taxon>Micrococcales</taxon>
        <taxon>Microbacteriaceae</taxon>
        <taxon>Microbacterium</taxon>
    </lineage>
</organism>
<keyword evidence="1" id="KW-0547">Nucleotide-binding</keyword>
<evidence type="ECO:0000256" key="2">
    <source>
        <dbReference type="SAM" id="MobiDB-lite"/>
    </source>
</evidence>
<evidence type="ECO:0000313" key="3">
    <source>
        <dbReference type="EMBL" id="MDQ1122307.1"/>
    </source>
</evidence>
<accession>A0ABU0TRK8</accession>
<dbReference type="PROSITE" id="PS00107">
    <property type="entry name" value="PROTEIN_KINASE_ATP"/>
    <property type="match status" value="1"/>
</dbReference>
<keyword evidence="3" id="KW-0808">Transferase</keyword>
<evidence type="ECO:0000256" key="1">
    <source>
        <dbReference type="PROSITE-ProRule" id="PRU10141"/>
    </source>
</evidence>
<proteinExistence type="predicted"/>
<feature type="region of interest" description="Disordered" evidence="2">
    <location>
        <begin position="57"/>
        <end position="79"/>
    </location>
</feature>
<keyword evidence="4" id="KW-1185">Reference proteome</keyword>
<dbReference type="SUPFAM" id="SSF56112">
    <property type="entry name" value="Protein kinase-like (PK-like)"/>
    <property type="match status" value="1"/>
</dbReference>
<gene>
    <name evidence="3" type="ORF">QE412_000880</name>
</gene>
<name>A0ABU0TRK8_MICTR</name>
<keyword evidence="3" id="KW-0723">Serine/threonine-protein kinase</keyword>
<dbReference type="InterPro" id="IPR011009">
    <property type="entry name" value="Kinase-like_dom_sf"/>
</dbReference>
<feature type="binding site" evidence="1">
    <location>
        <position position="49"/>
    </location>
    <ligand>
        <name>ATP</name>
        <dbReference type="ChEBI" id="CHEBI:30616"/>
    </ligand>
</feature>
<dbReference type="RefSeq" id="WP_307480616.1">
    <property type="nucleotide sequence ID" value="NZ_JAUTBF010000001.1"/>
</dbReference>
<sequence>MSHPRETSMLHAGDTLDGRYLLTDRIGCGGMGRVFRARDTVLERDVAVKLFHTTARTTPMRPDACRKRECSQRSPTPLS</sequence>
<keyword evidence="3" id="KW-0418">Kinase</keyword>
<reference evidence="3 4" key="1">
    <citation type="submission" date="2023-07" db="EMBL/GenBank/DDBJ databases">
        <title>Functional and genomic diversity of the sorghum phyllosphere microbiome.</title>
        <authorList>
            <person name="Shade A."/>
        </authorList>
    </citation>
    <scope>NUCLEOTIDE SEQUENCE [LARGE SCALE GENOMIC DNA]</scope>
    <source>
        <strain evidence="3 4">SORGH_AS_1207</strain>
    </source>
</reference>
<dbReference type="Gene3D" id="3.30.200.20">
    <property type="entry name" value="Phosphorylase Kinase, domain 1"/>
    <property type="match status" value="1"/>
</dbReference>
<dbReference type="GO" id="GO:0004674">
    <property type="term" value="F:protein serine/threonine kinase activity"/>
    <property type="evidence" value="ECO:0007669"/>
    <property type="project" value="UniProtKB-KW"/>
</dbReference>
<protein>
    <submittedName>
        <fullName evidence="3">Serine/threonine protein kinase</fullName>
    </submittedName>
</protein>
<dbReference type="EMBL" id="JAUTBF010000001">
    <property type="protein sequence ID" value="MDQ1122307.1"/>
    <property type="molecule type" value="Genomic_DNA"/>
</dbReference>
<dbReference type="Proteomes" id="UP001226691">
    <property type="component" value="Unassembled WGS sequence"/>
</dbReference>
<keyword evidence="1" id="KW-0067">ATP-binding</keyword>